<accession>A0A316VBL1</accession>
<sequence>SQRASLELHGNIQDMAVGWSHDEWRSRRRLVQFWRKQEGTTIHAICKPILPEEYIQNSVVVSCIFWDVTNECYITSVDVIYLLEALVASRFNVEEKNRIRRNLEGLKPKTISKIAKSGDDKLNKIHEEFFKLVMSFPNPKPRHIEKDIKIFPWRVLASALNKIISKYSAAP</sequence>
<dbReference type="InParanoid" id="A0A316VBL1"/>
<dbReference type="Pfam" id="PF23305">
    <property type="entry name" value="DUF7082"/>
    <property type="match status" value="1"/>
</dbReference>
<dbReference type="STRING" id="1280837.A0A316VBL1"/>
<dbReference type="RefSeq" id="XP_025355254.1">
    <property type="nucleotide sequence ID" value="XM_025495965.1"/>
</dbReference>
<reference evidence="2 3" key="1">
    <citation type="journal article" date="2018" name="Mol. Biol. Evol.">
        <title>Broad Genomic Sampling Reveals a Smut Pathogenic Ancestry of the Fungal Clade Ustilaginomycotina.</title>
        <authorList>
            <person name="Kijpornyongpan T."/>
            <person name="Mondo S.J."/>
            <person name="Barry K."/>
            <person name="Sandor L."/>
            <person name="Lee J."/>
            <person name="Lipzen A."/>
            <person name="Pangilinan J."/>
            <person name="LaButti K."/>
            <person name="Hainaut M."/>
            <person name="Henrissat B."/>
            <person name="Grigoriev I.V."/>
            <person name="Spatafora J.W."/>
            <person name="Aime M.C."/>
        </authorList>
    </citation>
    <scope>NUCLEOTIDE SEQUENCE [LARGE SCALE GENOMIC DNA]</scope>
    <source>
        <strain evidence="2 3">MCA 3882</strain>
    </source>
</reference>
<feature type="domain" description="DUF7082" evidence="1">
    <location>
        <begin position="3"/>
        <end position="164"/>
    </location>
</feature>
<dbReference type="InterPro" id="IPR055509">
    <property type="entry name" value="DUF7082"/>
</dbReference>
<organism evidence="2 3">
    <name type="scientific">Meira miltonrushii</name>
    <dbReference type="NCBI Taxonomy" id="1280837"/>
    <lineage>
        <taxon>Eukaryota</taxon>
        <taxon>Fungi</taxon>
        <taxon>Dikarya</taxon>
        <taxon>Basidiomycota</taxon>
        <taxon>Ustilaginomycotina</taxon>
        <taxon>Exobasidiomycetes</taxon>
        <taxon>Exobasidiales</taxon>
        <taxon>Brachybasidiaceae</taxon>
        <taxon>Meira</taxon>
    </lineage>
</organism>
<keyword evidence="3" id="KW-1185">Reference proteome</keyword>
<dbReference type="OrthoDB" id="1751210at2759"/>
<evidence type="ECO:0000259" key="1">
    <source>
        <dbReference type="Pfam" id="PF23305"/>
    </source>
</evidence>
<dbReference type="GeneID" id="37017746"/>
<dbReference type="PANTHER" id="PTHR39463:SF1">
    <property type="entry name" value="MEDUSA"/>
    <property type="match status" value="1"/>
</dbReference>
<dbReference type="GO" id="GO:0005634">
    <property type="term" value="C:nucleus"/>
    <property type="evidence" value="ECO:0007669"/>
    <property type="project" value="TreeGrafter"/>
</dbReference>
<evidence type="ECO:0000313" key="3">
    <source>
        <dbReference type="Proteomes" id="UP000245771"/>
    </source>
</evidence>
<feature type="non-terminal residue" evidence="2">
    <location>
        <position position="171"/>
    </location>
</feature>
<evidence type="ECO:0000313" key="2">
    <source>
        <dbReference type="EMBL" id="PWN34952.1"/>
    </source>
</evidence>
<name>A0A316VBL1_9BASI</name>
<dbReference type="Proteomes" id="UP000245771">
    <property type="component" value="Unassembled WGS sequence"/>
</dbReference>
<proteinExistence type="predicted"/>
<dbReference type="EMBL" id="KZ819603">
    <property type="protein sequence ID" value="PWN34952.1"/>
    <property type="molecule type" value="Genomic_DNA"/>
</dbReference>
<gene>
    <name evidence="2" type="ORF">FA14DRAFT_111975</name>
</gene>
<feature type="non-terminal residue" evidence="2">
    <location>
        <position position="1"/>
    </location>
</feature>
<dbReference type="AlphaFoldDB" id="A0A316VBL1"/>
<protein>
    <recommendedName>
        <fullName evidence="1">DUF7082 domain-containing protein</fullName>
    </recommendedName>
</protein>
<dbReference type="PANTHER" id="PTHR39463">
    <property type="entry name" value="MEDUSA"/>
    <property type="match status" value="1"/>
</dbReference>